<accession>A0A7W8HX71</accession>
<evidence type="ECO:0000313" key="1">
    <source>
        <dbReference type="EMBL" id="MBB5290597.1"/>
    </source>
</evidence>
<sequence length="268" mass="30462">MRTLLIAATALLTGCATHTPPATPAGPPDRIEVVYSPATMFFSIEDGGAARFTLSEKEDYLFPVTHDDYVRIRDLLQPYREKGLVCAREEPWEHNGYLVWRENGVETRRPHESICYAEGHREAGRGISRAYYAVKAMAEERWVPPPGLPDPTRMTLTWLSWGNMQERWDIPRGGDASWAHRDGRTTTFAVSPADFDRVRDLFRPYEGAGFECERVVADLPYGRLVWSQPGHEDQELGWDRGCITGDAADVFRRVDEAEAFLMTLRDRA</sequence>
<dbReference type="AlphaFoldDB" id="A0A7W8HX71"/>
<organism evidence="1 2">
    <name type="scientific">Brevundimonas basaltis</name>
    <dbReference type="NCBI Taxonomy" id="472166"/>
    <lineage>
        <taxon>Bacteria</taxon>
        <taxon>Pseudomonadati</taxon>
        <taxon>Pseudomonadota</taxon>
        <taxon>Alphaproteobacteria</taxon>
        <taxon>Caulobacterales</taxon>
        <taxon>Caulobacteraceae</taxon>
        <taxon>Brevundimonas</taxon>
    </lineage>
</organism>
<dbReference type="RefSeq" id="WP_183251310.1">
    <property type="nucleotide sequence ID" value="NZ_BAAAFF010000003.1"/>
</dbReference>
<keyword evidence="2" id="KW-1185">Reference proteome</keyword>
<dbReference type="EMBL" id="JACHFZ010000001">
    <property type="protein sequence ID" value="MBB5290597.1"/>
    <property type="molecule type" value="Genomic_DNA"/>
</dbReference>
<proteinExistence type="predicted"/>
<name>A0A7W8HX71_9CAUL</name>
<gene>
    <name evidence="1" type="ORF">HNQ67_000093</name>
</gene>
<dbReference type="PROSITE" id="PS51257">
    <property type="entry name" value="PROKAR_LIPOPROTEIN"/>
    <property type="match status" value="1"/>
</dbReference>
<evidence type="ECO:0000313" key="2">
    <source>
        <dbReference type="Proteomes" id="UP000566663"/>
    </source>
</evidence>
<protein>
    <recommendedName>
        <fullName evidence="3">Lipoprotein</fullName>
    </recommendedName>
</protein>
<dbReference type="Proteomes" id="UP000566663">
    <property type="component" value="Unassembled WGS sequence"/>
</dbReference>
<evidence type="ECO:0008006" key="3">
    <source>
        <dbReference type="Google" id="ProtNLM"/>
    </source>
</evidence>
<comment type="caution">
    <text evidence="1">The sequence shown here is derived from an EMBL/GenBank/DDBJ whole genome shotgun (WGS) entry which is preliminary data.</text>
</comment>
<reference evidence="1 2" key="1">
    <citation type="submission" date="2020-08" db="EMBL/GenBank/DDBJ databases">
        <title>Genomic Encyclopedia of Type Strains, Phase IV (KMG-IV): sequencing the most valuable type-strain genomes for metagenomic binning, comparative biology and taxonomic classification.</title>
        <authorList>
            <person name="Goeker M."/>
        </authorList>
    </citation>
    <scope>NUCLEOTIDE SEQUENCE [LARGE SCALE GENOMIC DNA]</scope>
    <source>
        <strain evidence="1 2">DSM 25335</strain>
    </source>
</reference>